<keyword evidence="1" id="KW-0732">Signal</keyword>
<dbReference type="RefSeq" id="WP_238303244.1">
    <property type="nucleotide sequence ID" value="NZ_BPQM01000059.1"/>
</dbReference>
<reference evidence="2" key="2">
    <citation type="submission" date="2021-08" db="EMBL/GenBank/DDBJ databases">
        <authorList>
            <person name="Tani A."/>
            <person name="Ola A."/>
            <person name="Ogura Y."/>
            <person name="Katsura K."/>
            <person name="Hayashi T."/>
        </authorList>
    </citation>
    <scope>NUCLEOTIDE SEQUENCE</scope>
    <source>
        <strain evidence="2">NBRC 103626</strain>
    </source>
</reference>
<evidence type="ECO:0000313" key="2">
    <source>
        <dbReference type="EMBL" id="GJD79290.1"/>
    </source>
</evidence>
<evidence type="ECO:0000256" key="1">
    <source>
        <dbReference type="SAM" id="SignalP"/>
    </source>
</evidence>
<gene>
    <name evidence="2" type="ORF">NBEOAGPD_2514</name>
</gene>
<keyword evidence="3" id="KW-1185">Reference proteome</keyword>
<protein>
    <submittedName>
        <fullName evidence="2">Uncharacterized protein</fullName>
    </submittedName>
</protein>
<comment type="caution">
    <text evidence="2">The sequence shown here is derived from an EMBL/GenBank/DDBJ whole genome shotgun (WGS) entry which is preliminary data.</text>
</comment>
<dbReference type="AlphaFoldDB" id="A0AA37MAV7"/>
<dbReference type="Proteomes" id="UP001055108">
    <property type="component" value="Unassembled WGS sequence"/>
</dbReference>
<dbReference type="EMBL" id="BPQM01000059">
    <property type="protein sequence ID" value="GJD79290.1"/>
    <property type="molecule type" value="Genomic_DNA"/>
</dbReference>
<feature type="signal peptide" evidence="1">
    <location>
        <begin position="1"/>
        <end position="19"/>
    </location>
</feature>
<feature type="chain" id="PRO_5041233913" evidence="1">
    <location>
        <begin position="20"/>
        <end position="91"/>
    </location>
</feature>
<name>A0AA37MAV7_9HYPH</name>
<evidence type="ECO:0000313" key="3">
    <source>
        <dbReference type="Proteomes" id="UP001055108"/>
    </source>
</evidence>
<accession>A0AA37MAV7</accession>
<reference evidence="2" key="1">
    <citation type="journal article" date="2016" name="Front. Microbiol.">
        <title>Genome Sequence of the Piezophilic, Mesophilic Sulfate-Reducing Bacterium Desulfovibrio indicus J2T.</title>
        <authorList>
            <person name="Cao J."/>
            <person name="Maignien L."/>
            <person name="Shao Z."/>
            <person name="Alain K."/>
            <person name="Jebbar M."/>
        </authorList>
    </citation>
    <scope>NUCLEOTIDE SEQUENCE</scope>
    <source>
        <strain evidence="2">NBRC 103626</strain>
    </source>
</reference>
<proteinExistence type="predicted"/>
<sequence length="91" mass="9574">MRTVFIAGLILAAVGAAQASLSNLVSAWGHDFAVTPFQPMELMVAVAKDRKSGAPMFNLVKTPSGAVLALVPLDQIKEMPKVAPKDMMAPP</sequence>
<organism evidence="2 3">
    <name type="scientific">Methylobacterium gregans</name>
    <dbReference type="NCBI Taxonomy" id="374424"/>
    <lineage>
        <taxon>Bacteria</taxon>
        <taxon>Pseudomonadati</taxon>
        <taxon>Pseudomonadota</taxon>
        <taxon>Alphaproteobacteria</taxon>
        <taxon>Hyphomicrobiales</taxon>
        <taxon>Methylobacteriaceae</taxon>
        <taxon>Methylobacterium</taxon>
    </lineage>
</organism>